<dbReference type="PANTHER" id="PTHR31431">
    <property type="entry name" value="NUCLEOPORIN NUP188 HOMOLOG"/>
    <property type="match status" value="1"/>
</dbReference>
<evidence type="ECO:0000256" key="3">
    <source>
        <dbReference type="ARBA" id="ARBA00022816"/>
    </source>
</evidence>
<dbReference type="GO" id="GO:0006606">
    <property type="term" value="P:protein import into nucleus"/>
    <property type="evidence" value="ECO:0007669"/>
    <property type="project" value="TreeGrafter"/>
</dbReference>
<dbReference type="Gene3D" id="1.25.10.70">
    <property type="match status" value="1"/>
</dbReference>
<keyword evidence="6" id="KW-0906">Nuclear pore complex</keyword>
<accession>A0A1X0RRA9</accession>
<dbReference type="GO" id="GO:0044611">
    <property type="term" value="C:nuclear pore inner ring"/>
    <property type="evidence" value="ECO:0007669"/>
    <property type="project" value="TreeGrafter"/>
</dbReference>
<evidence type="ECO:0000259" key="8">
    <source>
        <dbReference type="Pfam" id="PF21093"/>
    </source>
</evidence>
<proteinExistence type="predicted"/>
<dbReference type="GO" id="GO:0017056">
    <property type="term" value="F:structural constituent of nuclear pore"/>
    <property type="evidence" value="ECO:0007669"/>
    <property type="project" value="InterPro"/>
</dbReference>
<evidence type="ECO:0000256" key="2">
    <source>
        <dbReference type="ARBA" id="ARBA00022448"/>
    </source>
</evidence>
<evidence type="ECO:0000256" key="6">
    <source>
        <dbReference type="ARBA" id="ARBA00023132"/>
    </source>
</evidence>
<evidence type="ECO:0000256" key="7">
    <source>
        <dbReference type="ARBA" id="ARBA00023242"/>
    </source>
</evidence>
<keyword evidence="5" id="KW-0811">Translocation</keyword>
<gene>
    <name evidence="9" type="ORF">BCV71DRAFT_49164</name>
</gene>
<dbReference type="GO" id="GO:0006405">
    <property type="term" value="P:RNA export from nucleus"/>
    <property type="evidence" value="ECO:0007669"/>
    <property type="project" value="TreeGrafter"/>
</dbReference>
<organism evidence="9 10">
    <name type="scientific">Rhizopus microsporus</name>
    <dbReference type="NCBI Taxonomy" id="58291"/>
    <lineage>
        <taxon>Eukaryota</taxon>
        <taxon>Fungi</taxon>
        <taxon>Fungi incertae sedis</taxon>
        <taxon>Mucoromycota</taxon>
        <taxon>Mucoromycotina</taxon>
        <taxon>Mucoromycetes</taxon>
        <taxon>Mucorales</taxon>
        <taxon>Mucorineae</taxon>
        <taxon>Rhizopodaceae</taxon>
        <taxon>Rhizopus</taxon>
    </lineage>
</organism>
<dbReference type="InterPro" id="IPR044840">
    <property type="entry name" value="Nup188"/>
</dbReference>
<reference evidence="9 10" key="1">
    <citation type="journal article" date="2016" name="Proc. Natl. Acad. Sci. U.S.A.">
        <title>Lipid metabolic changes in an early divergent fungus govern the establishment of a mutualistic symbiosis with endobacteria.</title>
        <authorList>
            <person name="Lastovetsky O.A."/>
            <person name="Gaspar M.L."/>
            <person name="Mondo S.J."/>
            <person name="LaButti K.M."/>
            <person name="Sandor L."/>
            <person name="Grigoriev I.V."/>
            <person name="Henry S.A."/>
            <person name="Pawlowska T.E."/>
        </authorList>
    </citation>
    <scope>NUCLEOTIDE SEQUENCE [LARGE SCALE GENOMIC DNA]</scope>
    <source>
        <strain evidence="9 10">ATCC 11559</strain>
    </source>
</reference>
<dbReference type="InterPro" id="IPR048883">
    <property type="entry name" value="Nup188_N-subdom_III"/>
</dbReference>
<feature type="domain" description="Nucleoporin Nup188 N-terminal subdomain III" evidence="8">
    <location>
        <begin position="629"/>
        <end position="1095"/>
    </location>
</feature>
<dbReference type="Proteomes" id="UP000242381">
    <property type="component" value="Unassembled WGS sequence"/>
</dbReference>
<keyword evidence="3" id="KW-0509">mRNA transport</keyword>
<evidence type="ECO:0000256" key="5">
    <source>
        <dbReference type="ARBA" id="ARBA00023010"/>
    </source>
</evidence>
<sequence length="2052" mass="231180">MVESDRSQKFAGYIQIHTREISWDTHDSCFYYRTYRKLFDTIERGVEQCSTDLLQTLLEEKYDQLKLGIDAFTAASAQSRSKLTTGTTVSINGKSFTFDQKEKDLVLKISDIINLNELQCAALWHSYKTDNHEYVDQQNSVDIPLHENTELIMSIANFYFEERISLLECIQSLQRISSDSEHPFNNIASNMVEKLFEDSTNNIPFVNKLLLQFSKLIRSQVPTRTYSFPGWSTAWAKQNVKEQMALLEILFLFTITTSLSPDFVVSVIQEFEVNNFGRFQVCSYALDTEGERIREQVSCISILIAVSMIIPPYLTLDVKLDPAAADASLIDSPNAIAKINQIVLHMGYSPEHSALLLSWSYFLTCLRNAVDAAPSLPSGYDQVKLLLEGKQQVSSSVLADRSFARAAGFDAAEERTISIQQSDHLERTLVGRALKLNVFDTINAILESNLCDEDDVNSVGYRVVIRLLLKSFLATTLPQFLPMESYSSLINCFTLLYRDQPMPCQDFWNEDVDQQNQYSLLTAALGRFPIYFTHLTDMLSSLATTNELDTRIDEKPVDKVYEFMSALPTITVVLKDTIFTSAAVENDVPVVQVDQNLQITPSLDYITGISIPRQSRGILLSSTQDSRIVQFAHGYSGWHMLVSILANSMQQTKPAATVDVTDEDYTLVGENPEAIISILNLIYRVLSNSPKLGPTLVDHVQKTAAVPGRVYEVPILISILCDILSFSSGIQQCPIPIATLAIKCLTMLLPYYRQYIWPYLQKSPLLPRITPIPRTGSMIKLPFITSRALNIQQIVAKFECTLGSYELLLSFLDLVHGLVHDIQSNWWVREAAVNLSPDAQAQMETLYVCLHYLMLEVFPSYSGWRYRKVSERYLIGIKLLSIFIVICNYFRESNLHSTSGLSLGRIRDGIFNNFLYDGGIYHVSPLLDVVSDGAVMANALYKSSHIKEAQRTEELTALTLVFIKILLQRRLEHINEGTNISESTLERLMLERTASGSCSDFLLRIAKHINYRHNIALPIQATYVLTLLCRTTSAWKTVPSFVQYLGDTAEAHTIIRAYLETAKDDSQNETLLSAIWHLISTLLETQPSLAILFLDCGDFIMPSPKSAVRQLGGQTLTQTTTVSNTESAIRAAISMLEKWSSLSLEKPSVVSNVLRFLSTFWQTAFDHYALVENTRSDSALWDVIGKILLNPSMEVDTSADILESVNFLETDFGENDHFDLSVRQLCCSNLSKAFALRVIAYEIHLTAGNEKSKNGNLSKMLEALPGGLKALLVKLSEPTRLSHMRQEYIKNSFDSSLTDSVHHSAGVLLRTIGIENPSALLFKSAVIGTGDDGAPGDIRQYGDSYLYNLRMTVSRVFSLYSDIKEKYNLADRDNMLITPKINAALEVERLSDGLLRRVIEANHNYSVVDSQLVLFRSFKSFIETCSHHASGLIWVEKNNIGSFDNLRGFLSELIVQAKSEQRQDGVTLTSYSMLVHLIRNLIEDWIYLSKPTLSGTDDSAKQKYSSQVSQLLISLSDLLTRENLAYKDSVSDKTAVYFHRPLLEAVMLCIFTLRGTMESVNKNFLKSVEMQTCLGDVLSVVCDSFHVLSIKALSYSAEGSTASEEDVNRCIKDITIVTSLLQELVHERYGVLQEAWIFKFKAHHTIDSLLKLFYGGIDIMLNEIDRQATGNDRVYSLNITPYAEIALYFLLTLANIPKAAEALVTYHVFDTLTNNRLTTRLQQGTLDLFIRFGDKTKKEPGYVERNPLHSIWCQILAVVSSLLRTNGKSDIVLKSTVNLLQICGPQIGKAFEKANSSSDSLFALAPLESLSMPLLEELERINSVFFELSKHLERIPNIATNLFTSYKDCSLLLLQRYLYYFTHPSHMKAQLYRTDNTETTDHFMQKTLRSILTITHHMMTSLVVLSSSELVLTAPDIEWPFGNIIIYPNMRASTDAEASFGTLVECINASIVMINQWQDAKDEPLEQAMDVIQSCSLMLTSQAALWVAKPDLSDEVRMSIAVDNIMDIVETLSKAATTMEKLVEKKIVGDIRLRIKLIYMLQTFLSERFFEN</sequence>
<dbReference type="VEuPathDB" id="FungiDB:BCV72DRAFT_33126"/>
<dbReference type="GO" id="GO:0051028">
    <property type="term" value="P:mRNA transport"/>
    <property type="evidence" value="ECO:0007669"/>
    <property type="project" value="UniProtKB-KW"/>
</dbReference>
<evidence type="ECO:0000313" key="10">
    <source>
        <dbReference type="Proteomes" id="UP000242381"/>
    </source>
</evidence>
<keyword evidence="2" id="KW-0813">Transport</keyword>
<comment type="subcellular location">
    <subcellularLocation>
        <location evidence="1">Nucleus</location>
        <location evidence="1">Nuclear pore complex</location>
    </subcellularLocation>
</comment>
<evidence type="ECO:0000256" key="4">
    <source>
        <dbReference type="ARBA" id="ARBA00022927"/>
    </source>
</evidence>
<dbReference type="Pfam" id="PF21093">
    <property type="entry name" value="Nup188_N-subdom_III"/>
    <property type="match status" value="1"/>
</dbReference>
<dbReference type="OMA" id="SEIWVEH"/>
<name>A0A1X0RRA9_RHIZD</name>
<keyword evidence="7" id="KW-0539">Nucleus</keyword>
<evidence type="ECO:0000313" key="9">
    <source>
        <dbReference type="EMBL" id="ORE14567.1"/>
    </source>
</evidence>
<dbReference type="EMBL" id="KV921465">
    <property type="protein sequence ID" value="ORE14567.1"/>
    <property type="molecule type" value="Genomic_DNA"/>
</dbReference>
<dbReference type="PANTHER" id="PTHR31431:SF1">
    <property type="entry name" value="NUCLEOPORIN NUP188"/>
    <property type="match status" value="1"/>
</dbReference>
<keyword evidence="4" id="KW-0653">Protein transport</keyword>
<protein>
    <recommendedName>
        <fullName evidence="8">Nucleoporin Nup188 N-terminal subdomain III domain-containing protein</fullName>
    </recommendedName>
</protein>
<evidence type="ECO:0000256" key="1">
    <source>
        <dbReference type="ARBA" id="ARBA00004567"/>
    </source>
</evidence>